<dbReference type="SMART" id="SM00239">
    <property type="entry name" value="C2"/>
    <property type="match status" value="2"/>
</dbReference>
<dbReference type="Gene3D" id="6.10.250.3000">
    <property type="match status" value="1"/>
</dbReference>
<dbReference type="SUPFAM" id="SSF49562">
    <property type="entry name" value="C2 domain (Calcium/lipid-binding domain, CaLB)"/>
    <property type="match status" value="2"/>
</dbReference>
<feature type="region of interest" description="Disordered" evidence="7">
    <location>
        <begin position="1119"/>
        <end position="1264"/>
    </location>
</feature>
<dbReference type="InterPro" id="IPR010911">
    <property type="entry name" value="Rab_BD"/>
</dbReference>
<feature type="compositionally biased region" description="Polar residues" evidence="7">
    <location>
        <begin position="892"/>
        <end position="919"/>
    </location>
</feature>
<organism evidence="10 11">
    <name type="scientific">Scleropages formosus</name>
    <name type="common">Asian bonytongue</name>
    <name type="synonym">Osteoglossum formosum</name>
    <dbReference type="NCBI Taxonomy" id="113540"/>
    <lineage>
        <taxon>Eukaryota</taxon>
        <taxon>Metazoa</taxon>
        <taxon>Chordata</taxon>
        <taxon>Craniata</taxon>
        <taxon>Vertebrata</taxon>
        <taxon>Euteleostomi</taxon>
        <taxon>Actinopterygii</taxon>
        <taxon>Neopterygii</taxon>
        <taxon>Teleostei</taxon>
        <taxon>Osteoglossocephala</taxon>
        <taxon>Osteoglossomorpha</taxon>
        <taxon>Osteoglossiformes</taxon>
        <taxon>Osteoglossidae</taxon>
        <taxon>Scleropages</taxon>
    </lineage>
</organism>
<evidence type="ECO:0000256" key="4">
    <source>
        <dbReference type="ARBA" id="ARBA00022737"/>
    </source>
</evidence>
<evidence type="ECO:0000256" key="6">
    <source>
        <dbReference type="ARBA" id="ARBA00072164"/>
    </source>
</evidence>
<evidence type="ECO:0000256" key="5">
    <source>
        <dbReference type="ARBA" id="ARBA00023136"/>
    </source>
</evidence>
<feature type="compositionally biased region" description="Polar residues" evidence="7">
    <location>
        <begin position="950"/>
        <end position="971"/>
    </location>
</feature>
<dbReference type="InterPro" id="IPR000008">
    <property type="entry name" value="C2_dom"/>
</dbReference>
<reference evidence="10" key="3">
    <citation type="submission" date="2025-09" db="UniProtKB">
        <authorList>
            <consortium name="Ensembl"/>
        </authorList>
    </citation>
    <scope>IDENTIFICATION</scope>
</reference>
<dbReference type="PANTHER" id="PTHR45716">
    <property type="entry name" value="BITESIZE, ISOFORM I"/>
    <property type="match status" value="1"/>
</dbReference>
<evidence type="ECO:0000313" key="10">
    <source>
        <dbReference type="Ensembl" id="ENSSFOP00015026386.2"/>
    </source>
</evidence>
<feature type="compositionally biased region" description="Basic and acidic residues" evidence="7">
    <location>
        <begin position="1121"/>
        <end position="1139"/>
    </location>
</feature>
<keyword evidence="11" id="KW-1185">Reference proteome</keyword>
<protein>
    <recommendedName>
        <fullName evidence="6">Synaptotagmin-like protein 2</fullName>
    </recommendedName>
</protein>
<feature type="region of interest" description="Disordered" evidence="7">
    <location>
        <begin position="1277"/>
        <end position="1317"/>
    </location>
</feature>
<dbReference type="InterPro" id="IPR043567">
    <property type="entry name" value="SYTL1-5_C2B"/>
</dbReference>
<keyword evidence="3" id="KW-0268">Exocytosis</keyword>
<feature type="compositionally biased region" description="Basic and acidic residues" evidence="7">
    <location>
        <begin position="522"/>
        <end position="537"/>
    </location>
</feature>
<feature type="domain" description="C2" evidence="8">
    <location>
        <begin position="1337"/>
        <end position="1459"/>
    </location>
</feature>
<dbReference type="Gene3D" id="2.60.40.150">
    <property type="entry name" value="C2 domain"/>
    <property type="match status" value="2"/>
</dbReference>
<feature type="compositionally biased region" description="Polar residues" evidence="7">
    <location>
        <begin position="598"/>
        <end position="607"/>
    </location>
</feature>
<dbReference type="GO" id="GO:0070382">
    <property type="term" value="C:exocytic vesicle"/>
    <property type="evidence" value="ECO:0007669"/>
    <property type="project" value="TreeGrafter"/>
</dbReference>
<dbReference type="FunFam" id="2.60.40.150:FF:000006">
    <property type="entry name" value="Synaptotagmin-like 5, isoform CRA_a"/>
    <property type="match status" value="1"/>
</dbReference>
<evidence type="ECO:0000256" key="3">
    <source>
        <dbReference type="ARBA" id="ARBA00022483"/>
    </source>
</evidence>
<feature type="compositionally biased region" description="Basic and acidic residues" evidence="7">
    <location>
        <begin position="609"/>
        <end position="619"/>
    </location>
</feature>
<dbReference type="PANTHER" id="PTHR45716:SF5">
    <property type="entry name" value="SYNAPTOTAGMIN-LIKE PROTEIN 2"/>
    <property type="match status" value="1"/>
</dbReference>
<dbReference type="CDD" id="cd04020">
    <property type="entry name" value="C2B_SLP_1-2-3-4"/>
    <property type="match status" value="1"/>
</dbReference>
<dbReference type="GO" id="GO:0005886">
    <property type="term" value="C:plasma membrane"/>
    <property type="evidence" value="ECO:0007669"/>
    <property type="project" value="UniProtKB-SubCell"/>
</dbReference>
<name>A0A8C9S0Q1_SCLFO</name>
<dbReference type="GO" id="GO:0031267">
    <property type="term" value="F:small GTPase binding"/>
    <property type="evidence" value="ECO:0007669"/>
    <property type="project" value="InterPro"/>
</dbReference>
<feature type="region of interest" description="Disordered" evidence="7">
    <location>
        <begin position="131"/>
        <end position="155"/>
    </location>
</feature>
<feature type="compositionally biased region" description="Polar residues" evidence="7">
    <location>
        <begin position="139"/>
        <end position="155"/>
    </location>
</feature>
<dbReference type="Ensembl" id="ENSSFOT00015026680.2">
    <property type="protein sequence ID" value="ENSSFOP00015026386.2"/>
    <property type="gene ID" value="ENSSFOG00015016955.2"/>
</dbReference>
<feature type="region of interest" description="Disordered" evidence="7">
    <location>
        <begin position="522"/>
        <end position="561"/>
    </location>
</feature>
<comment type="subcellular location">
    <subcellularLocation>
        <location evidence="1">Cell membrane</location>
    </subcellularLocation>
</comment>
<evidence type="ECO:0000313" key="11">
    <source>
        <dbReference type="Proteomes" id="UP000694397"/>
    </source>
</evidence>
<evidence type="ECO:0000256" key="7">
    <source>
        <dbReference type="SAM" id="MobiDB-lite"/>
    </source>
</evidence>
<dbReference type="RefSeq" id="XP_018604367.2">
    <property type="nucleotide sequence ID" value="XM_018748851.2"/>
</dbReference>
<evidence type="ECO:0000256" key="1">
    <source>
        <dbReference type="ARBA" id="ARBA00004236"/>
    </source>
</evidence>
<dbReference type="CDD" id="cd08393">
    <property type="entry name" value="C2A_SLP-1_2"/>
    <property type="match status" value="1"/>
</dbReference>
<feature type="compositionally biased region" description="Basic residues" evidence="7">
    <location>
        <begin position="1069"/>
        <end position="1084"/>
    </location>
</feature>
<feature type="compositionally biased region" description="Basic and acidic residues" evidence="7">
    <location>
        <begin position="303"/>
        <end position="314"/>
    </location>
</feature>
<feature type="compositionally biased region" description="Polar residues" evidence="7">
    <location>
        <begin position="817"/>
        <end position="831"/>
    </location>
</feature>
<evidence type="ECO:0000259" key="8">
    <source>
        <dbReference type="PROSITE" id="PS50004"/>
    </source>
</evidence>
<feature type="domain" description="RabBD" evidence="9">
    <location>
        <begin position="1"/>
        <end position="56"/>
    </location>
</feature>
<feature type="compositionally biased region" description="Polar residues" evidence="7">
    <location>
        <begin position="993"/>
        <end position="1009"/>
    </location>
</feature>
<feature type="region of interest" description="Disordered" evidence="7">
    <location>
        <begin position="575"/>
        <end position="625"/>
    </location>
</feature>
<sequence length="1641" mass="181396">MIDLSYLTGEERERILMVLNRDEELKKVDEKRVRQLEKQQDKERLRFLTGRWFYEALWQRYRDRNHGSDIIKASLMESAQFKSPSFAFQGNEDVQLSAEPSGSPRSEPSSTSRETNTIHLDSLQQPTVIFPSPAKQRHNPFNGTSLDLDTSKESGSQMSITVEPLKSSDEELLVTRKPDTDSGAPGAIQDAEVDQTPVPKTRTIIYTAQAFLPDSNGIFPGLVDGTERYSVGVPRYSSSPLPGSAGATRENEDATVINLNKIQVRVSSSAVPTKHASVEKAEKEAQREPDLPNPESSALSNKAELEYKRSHGNDEGTGAGPFGAPGRQQVTGESEPKVLEDPPWAGLHTVNENGTRVQRDVRAGMFSSSVVINQEFGDEEESVAKVLEWFSRSSDGSDDINKHLLVQDVDEPAEDAQALAEVFTESRDLIYLSRPGPLETSPPKIQAVMLERTRSSEDKVLVPGAALEEPKIPGGKGECDLKAFGKEPVVVLQPFRSFLNTEKAYQPQRRISAAEIKLRHQKEGEGNAVNKDVREIDESAGSALRAQREVQQQAAQDEKPPLKIEMLKSFWEKGSNGPKILISRSKTDLHNETKSKDPSQSAGTSSLPEHVRHIQETHVSKPNPVIYESEEQSVDELSGVDPVAEQTSLSTILVDANSSSGCGPDAVSVATFEENALLGGLNDLEMKNVNNSSVFNAEGRPTSASPGDNSQAGRTKEMDLPAAVSWSWYATPVQQTMPGPLFRQGLGPTENKAGKIGHLKSFWEKETFAPKIVRMSMEVEELRPDQHAAETPLNSSVDSSSGDLGGAGTEPREPTEPTVSTLLRQKPNFTVLSMKERMDTLQGPNAVNSQFQSLRDFWGGAAPSDPDPQSPTAENQMADLKSPPFKVLESTDALQQKKQVPTQFINPNFYPQVSPGDNRTSYRKPLWDEQSSTDTQPLRRETGEKEQPLSPVQLSKNQRSSEVGTGSTSVEGQPAAENKADVMQSWSRRAEQVTVSLLRSQGTSEQTSAGDGVPSKSVSNSEDKEFHSQQAGRRGSGNSNERANDLRRATSTFVKNLEEEAQQSVPGSAKKRHDGNHSGRRSGRKMSGSSEETEVQQPLARSIISRDYQHYLGIVEQEDVETVRRSGQKEERDSERMLLDSEISVRPQMPETPKADEGQVSLSADGDFGTPVSDALSQSWTRSPWGSDDQSPVMTALRRAASRPVKSYKSLEDITSLPTATPDKSVPSFQGEEGKKGSPRSRPSPADGPPEPAVPTRSFEDPDQIKKMSKSVPNFLQKESDDTEDDGSASGTSLSSTSRRTGSSLTNLSHSSGLTSVSSVGGSVASLYSEDFDIVEVRGTIQFSVNYVQKLKEFHIFVVQCRELAVADTKRNRSNPYVKSYLLPDRSKAGKRKTSVKRKTLNPVFNEILRYRVTMATLQTQTLNLSVWHNDPFRRNSFLGEVDVDLSAWDFRNTHMNDFPLKPRITSSLQPSDYRGEMRLAVRFLPQLSHTIRTANTGELHIWVKDCKNLPVIRPSAVDSYVKCFVLPDTSRKSRQKTRVLKRTSSPIFNHTMVYDGFRPDDLPEACMELTVWDRDRLTSHFLGGLRLGLGTGKSYGEAVDWMDSNAEERALWEQMMASPNEWVEGALPLRMLTKAKNVWK</sequence>
<feature type="compositionally biased region" description="Basic and acidic residues" evidence="7">
    <location>
        <begin position="276"/>
        <end position="290"/>
    </location>
</feature>
<keyword evidence="5" id="KW-0472">Membrane</keyword>
<dbReference type="GeneID" id="108932435"/>
<feature type="compositionally biased region" description="Polar residues" evidence="7">
    <location>
        <begin position="702"/>
        <end position="713"/>
    </location>
</feature>
<feature type="domain" description="C2" evidence="8">
    <location>
        <begin position="1474"/>
        <end position="1603"/>
    </location>
</feature>
<dbReference type="PROSITE" id="PS50916">
    <property type="entry name" value="RABBD"/>
    <property type="match status" value="1"/>
</dbReference>
<keyword evidence="2" id="KW-1003">Cell membrane</keyword>
<dbReference type="InterPro" id="IPR035892">
    <property type="entry name" value="C2_domain_sf"/>
</dbReference>
<dbReference type="FunFam" id="2.60.40.150:FF:000040">
    <property type="entry name" value="synaptotagmin-like protein 2 isoform X2"/>
    <property type="match status" value="1"/>
</dbReference>
<feature type="region of interest" description="Disordered" evidence="7">
    <location>
        <begin position="695"/>
        <end position="715"/>
    </location>
</feature>
<feature type="region of interest" description="Disordered" evidence="7">
    <location>
        <begin position="781"/>
        <end position="1101"/>
    </location>
</feature>
<feature type="compositionally biased region" description="Low complexity" evidence="7">
    <location>
        <begin position="97"/>
        <end position="115"/>
    </location>
</feature>
<dbReference type="GO" id="GO:0006887">
    <property type="term" value="P:exocytosis"/>
    <property type="evidence" value="ECO:0007669"/>
    <property type="project" value="UniProtKB-KW"/>
</dbReference>
<feature type="compositionally biased region" description="Polar residues" evidence="7">
    <location>
        <begin position="842"/>
        <end position="853"/>
    </location>
</feature>
<dbReference type="GO" id="GO:0042043">
    <property type="term" value="F:neurexin family protein binding"/>
    <property type="evidence" value="ECO:0007669"/>
    <property type="project" value="TreeGrafter"/>
</dbReference>
<dbReference type="Proteomes" id="UP000694397">
    <property type="component" value="Chromosome 10"/>
</dbReference>
<dbReference type="PROSITE" id="PS50004">
    <property type="entry name" value="C2"/>
    <property type="match status" value="2"/>
</dbReference>
<dbReference type="Pfam" id="PF00168">
    <property type="entry name" value="C2"/>
    <property type="match status" value="2"/>
</dbReference>
<feature type="compositionally biased region" description="Basic and acidic residues" evidence="7">
    <location>
        <begin position="937"/>
        <end position="947"/>
    </location>
</feature>
<reference evidence="10" key="2">
    <citation type="submission" date="2025-08" db="UniProtKB">
        <authorList>
            <consortium name="Ensembl"/>
        </authorList>
    </citation>
    <scope>IDENTIFICATION</scope>
</reference>
<proteinExistence type="predicted"/>
<feature type="compositionally biased region" description="Polar residues" evidence="7">
    <location>
        <begin position="1175"/>
        <end position="1193"/>
    </location>
</feature>
<evidence type="ECO:0000259" key="9">
    <source>
        <dbReference type="PROSITE" id="PS50916"/>
    </source>
</evidence>
<feature type="compositionally biased region" description="Polar residues" evidence="7">
    <location>
        <begin position="1028"/>
        <end position="1041"/>
    </location>
</feature>
<feature type="compositionally biased region" description="Low complexity" evidence="7">
    <location>
        <begin position="543"/>
        <end position="555"/>
    </location>
</feature>
<feature type="region of interest" description="Disordered" evidence="7">
    <location>
        <begin position="266"/>
        <end position="349"/>
    </location>
</feature>
<feature type="compositionally biased region" description="Basic and acidic residues" evidence="7">
    <location>
        <begin position="585"/>
        <end position="597"/>
    </location>
</feature>
<reference evidence="10 11" key="1">
    <citation type="submission" date="2019-04" db="EMBL/GenBank/DDBJ databases">
        <authorList>
            <consortium name="Wellcome Sanger Institute Data Sharing"/>
        </authorList>
    </citation>
    <scope>NUCLEOTIDE SEQUENCE [LARGE SCALE GENOMIC DNA]</scope>
</reference>
<keyword evidence="4" id="KW-0677">Repeat</keyword>
<feature type="region of interest" description="Disordered" evidence="7">
    <location>
        <begin position="94"/>
        <end position="115"/>
    </location>
</feature>
<dbReference type="GeneTree" id="ENSGT00940000155843"/>
<feature type="compositionally biased region" description="Low complexity" evidence="7">
    <location>
        <begin position="1288"/>
        <end position="1317"/>
    </location>
</feature>
<dbReference type="OrthoDB" id="195679at2759"/>
<gene>
    <name evidence="10" type="primary">LOC108932435</name>
</gene>
<evidence type="ECO:0000256" key="2">
    <source>
        <dbReference type="ARBA" id="ARBA00022475"/>
    </source>
</evidence>
<dbReference type="GO" id="GO:0006886">
    <property type="term" value="P:intracellular protein transport"/>
    <property type="evidence" value="ECO:0007669"/>
    <property type="project" value="InterPro"/>
</dbReference>
<accession>A0A8C9S0Q1</accession>